<dbReference type="PROSITE" id="PS01137">
    <property type="entry name" value="TATD_1"/>
    <property type="match status" value="1"/>
</dbReference>
<feature type="binding site" evidence="3">
    <location>
        <position position="92"/>
    </location>
    <ligand>
        <name>a divalent metal cation</name>
        <dbReference type="ChEBI" id="CHEBI:60240"/>
        <label>1</label>
    </ligand>
</feature>
<keyword evidence="1 3" id="KW-0479">Metal-binding</keyword>
<dbReference type="CDD" id="cd01310">
    <property type="entry name" value="TatD_DNAse"/>
    <property type="match status" value="1"/>
</dbReference>
<accession>A0A2H0PZA8</accession>
<dbReference type="AlphaFoldDB" id="A0A2H0PZA8"/>
<dbReference type="PANTHER" id="PTHR46124:SF2">
    <property type="entry name" value="D-AMINOACYL-TRNA DEACYLASE"/>
    <property type="match status" value="1"/>
</dbReference>
<dbReference type="EMBL" id="PCXF01000036">
    <property type="protein sequence ID" value="PIR27358.1"/>
    <property type="molecule type" value="Genomic_DNA"/>
</dbReference>
<dbReference type="Pfam" id="PF01026">
    <property type="entry name" value="TatD_DNase"/>
    <property type="match status" value="1"/>
</dbReference>
<protein>
    <submittedName>
        <fullName evidence="4">Hydrolase TatD</fullName>
    </submittedName>
</protein>
<organism evidence="4 5">
    <name type="scientific">Candidatus Berkelbacteria bacterium CG11_big_fil_rev_8_21_14_0_20_42_15</name>
    <dbReference type="NCBI Taxonomy" id="1974517"/>
    <lineage>
        <taxon>Bacteria</taxon>
        <taxon>Candidatus Berkelbacteria</taxon>
    </lineage>
</organism>
<evidence type="ECO:0000256" key="1">
    <source>
        <dbReference type="ARBA" id="ARBA00022723"/>
    </source>
</evidence>
<evidence type="ECO:0000256" key="3">
    <source>
        <dbReference type="PIRSR" id="PIRSR005902-1"/>
    </source>
</evidence>
<feature type="binding site" evidence="3">
    <location>
        <position position="6"/>
    </location>
    <ligand>
        <name>a divalent metal cation</name>
        <dbReference type="ChEBI" id="CHEBI:60240"/>
        <label>1</label>
    </ligand>
</feature>
<feature type="binding site" evidence="3">
    <location>
        <position position="160"/>
    </location>
    <ligand>
        <name>a divalent metal cation</name>
        <dbReference type="ChEBI" id="CHEBI:60240"/>
        <label>2</label>
    </ligand>
</feature>
<dbReference type="InterPro" id="IPR015991">
    <property type="entry name" value="TatD/YcfH-like"/>
</dbReference>
<dbReference type="SUPFAM" id="SSF51556">
    <property type="entry name" value="Metallo-dependent hydrolases"/>
    <property type="match status" value="1"/>
</dbReference>
<dbReference type="Proteomes" id="UP000231154">
    <property type="component" value="Unassembled WGS sequence"/>
</dbReference>
<dbReference type="GO" id="GO:0004536">
    <property type="term" value="F:DNA nuclease activity"/>
    <property type="evidence" value="ECO:0007669"/>
    <property type="project" value="InterPro"/>
</dbReference>
<dbReference type="FunFam" id="3.20.20.140:FF:000005">
    <property type="entry name" value="TatD family hydrolase"/>
    <property type="match status" value="1"/>
</dbReference>
<dbReference type="PIRSF" id="PIRSF005902">
    <property type="entry name" value="DNase_TatD"/>
    <property type="match status" value="1"/>
</dbReference>
<keyword evidence="2 4" id="KW-0378">Hydrolase</keyword>
<gene>
    <name evidence="4" type="ORF">COV40_01265</name>
</gene>
<dbReference type="PANTHER" id="PTHR46124">
    <property type="entry name" value="D-AMINOACYL-TRNA DEACYLASE"/>
    <property type="match status" value="1"/>
</dbReference>
<dbReference type="GO" id="GO:0016788">
    <property type="term" value="F:hydrolase activity, acting on ester bonds"/>
    <property type="evidence" value="ECO:0007669"/>
    <property type="project" value="InterPro"/>
</dbReference>
<dbReference type="InterPro" id="IPR018228">
    <property type="entry name" value="DNase_TatD-rel_CS"/>
</dbReference>
<evidence type="ECO:0000313" key="4">
    <source>
        <dbReference type="EMBL" id="PIR27358.1"/>
    </source>
</evidence>
<dbReference type="NCBIfam" id="TIGR00010">
    <property type="entry name" value="YchF/TatD family DNA exonuclease"/>
    <property type="match status" value="1"/>
</dbReference>
<evidence type="ECO:0000256" key="2">
    <source>
        <dbReference type="ARBA" id="ARBA00022801"/>
    </source>
</evidence>
<dbReference type="InterPro" id="IPR032466">
    <property type="entry name" value="Metal_Hydrolase"/>
</dbReference>
<name>A0A2H0PZA8_9BACT</name>
<feature type="binding site" evidence="3">
    <location>
        <position position="210"/>
    </location>
    <ligand>
        <name>a divalent metal cation</name>
        <dbReference type="ChEBI" id="CHEBI:60240"/>
        <label>1</label>
    </ligand>
</feature>
<feature type="binding site" evidence="3">
    <location>
        <position position="136"/>
    </location>
    <ligand>
        <name>a divalent metal cation</name>
        <dbReference type="ChEBI" id="CHEBI:60240"/>
        <label>2</label>
    </ligand>
</feature>
<dbReference type="Gene3D" id="3.20.20.140">
    <property type="entry name" value="Metal-dependent hydrolases"/>
    <property type="match status" value="1"/>
</dbReference>
<proteinExistence type="predicted"/>
<dbReference type="GO" id="GO:0046872">
    <property type="term" value="F:metal ion binding"/>
    <property type="evidence" value="ECO:0007669"/>
    <property type="project" value="UniProtKB-KW"/>
</dbReference>
<evidence type="ECO:0000313" key="5">
    <source>
        <dbReference type="Proteomes" id="UP000231154"/>
    </source>
</evidence>
<comment type="caution">
    <text evidence="4">The sequence shown here is derived from an EMBL/GenBank/DDBJ whole genome shotgun (WGS) entry which is preliminary data.</text>
</comment>
<dbReference type="InterPro" id="IPR001130">
    <property type="entry name" value="TatD-like"/>
</dbReference>
<feature type="binding site" evidence="3">
    <location>
        <position position="8"/>
    </location>
    <ligand>
        <name>a divalent metal cation</name>
        <dbReference type="ChEBI" id="CHEBI:60240"/>
        <label>1</label>
    </ligand>
</feature>
<reference evidence="4 5" key="1">
    <citation type="submission" date="2017-09" db="EMBL/GenBank/DDBJ databases">
        <title>Depth-based differentiation of microbial function through sediment-hosted aquifers and enrichment of novel symbionts in the deep terrestrial subsurface.</title>
        <authorList>
            <person name="Probst A.J."/>
            <person name="Ladd B."/>
            <person name="Jarett J.K."/>
            <person name="Geller-Mcgrath D.E."/>
            <person name="Sieber C.M."/>
            <person name="Emerson J.B."/>
            <person name="Anantharaman K."/>
            <person name="Thomas B.C."/>
            <person name="Malmstrom R."/>
            <person name="Stieglmeier M."/>
            <person name="Klingl A."/>
            <person name="Woyke T."/>
            <person name="Ryan C.M."/>
            <person name="Banfield J.F."/>
        </authorList>
    </citation>
    <scope>NUCLEOTIDE SEQUENCE [LARGE SCALE GENOMIC DNA]</scope>
    <source>
        <strain evidence="4">CG11_big_fil_rev_8_21_14_0_20_42_15</strain>
    </source>
</reference>
<sequence>MLIDTHAHLDFPEFKNEVHQVLGRAIQINVRRILNVGVDVDSSKKSVDLARKYPEVFAAIGIHPYSALDLDIEAKQRLLAISNHPKVVAIGECGLDYYYLKRSSQFANYPNREQQIFCFEQMLNLSIELRLPVIVHCREAEADVYAILKSYQKDLRGVLHCFSGEWDFAKKILDLGMALSFTGNITYKKGTEVERIIAEIPLGSMMIETDCPYLAPEPYRGKRNEPAYVVKVAEEIARIKKVSIAEVEKQTTKKAKSLFGIV</sequence>